<dbReference type="PANTHER" id="PTHR12360">
    <property type="entry name" value="NUCLEAR TRANSCRIPTION FACTOR, X-BOX BINDING 1 NFX1"/>
    <property type="match status" value="1"/>
</dbReference>
<reference evidence="13" key="1">
    <citation type="submission" date="2017-02" db="UniProtKB">
        <authorList>
            <consortium name="WormBaseParasite"/>
        </authorList>
    </citation>
    <scope>IDENTIFICATION</scope>
</reference>
<keyword evidence="9" id="KW-0539">Nucleus</keyword>
<evidence type="ECO:0000256" key="1">
    <source>
        <dbReference type="ARBA" id="ARBA00004123"/>
    </source>
</evidence>
<dbReference type="InterPro" id="IPR034078">
    <property type="entry name" value="NFX1_fam"/>
</dbReference>
<keyword evidence="3" id="KW-0479">Metal-binding</keyword>
<dbReference type="InterPro" id="IPR000967">
    <property type="entry name" value="Znf_NFX1"/>
</dbReference>
<dbReference type="GO" id="GO:0000977">
    <property type="term" value="F:RNA polymerase II transcription regulatory region sequence-specific DNA binding"/>
    <property type="evidence" value="ECO:0007669"/>
    <property type="project" value="TreeGrafter"/>
</dbReference>
<name>A0A0M3II43_ASCLU</name>
<dbReference type="WBParaSite" id="ALUE_0001817201-mRNA-1">
    <property type="protein sequence ID" value="ALUE_0001817201-mRNA-1"/>
    <property type="gene ID" value="ALUE_0001817201"/>
</dbReference>
<evidence type="ECO:0000259" key="11">
    <source>
        <dbReference type="PROSITE" id="PS51061"/>
    </source>
</evidence>
<sequence length="499" mass="55638">FEEQYCLCGRTVREPPIPCGTPLPPCDQPCSRQHTCDHPPMHNCHAEPECPPCTVLTEKSCYCGREVRANIPCYLNDVSCGRPCEKELPCGIHLCKRICHPGPCLTPENPICKQPCTVRRVQEACDHICGLPCHGTGPCPKSVCTYKVIVTCACLRKTTEMRCIDVERAYQKALAVNVAEASEETPTVQRRILKRSPSVDKYQWAYQKALAVNVAEASEETPTVQRRILKRSPSVDKYQCVCTYKVIVTCACLRKTTEMRCIDVERAYQKALAVNVAEASEETPTVQRRILKRSPSVDKYQCIPCDAECHRILRNKRVANALNIATDSESNNLSLSEGTVPVYTDFLRLQLKNSYKQVLEIENALIELVHTAELQQNGSTRTHTFRPMTSENRRIIHEYASYFRIETISYDAEPQRNVVATAKSGSCGVPLILLTQLNNPTANPSTVPSTNAQNKNASSSLPSVEKDFSWNSTSSMHQLKSAGKVVKRGFADAARSAQK</sequence>
<dbReference type="InterPro" id="IPR001374">
    <property type="entry name" value="R3H_dom"/>
</dbReference>
<evidence type="ECO:0000256" key="9">
    <source>
        <dbReference type="ARBA" id="ARBA00023242"/>
    </source>
</evidence>
<organism evidence="12 13">
    <name type="scientific">Ascaris lumbricoides</name>
    <name type="common">Giant roundworm</name>
    <dbReference type="NCBI Taxonomy" id="6252"/>
    <lineage>
        <taxon>Eukaryota</taxon>
        <taxon>Metazoa</taxon>
        <taxon>Ecdysozoa</taxon>
        <taxon>Nematoda</taxon>
        <taxon>Chromadorea</taxon>
        <taxon>Rhabditida</taxon>
        <taxon>Spirurina</taxon>
        <taxon>Ascaridomorpha</taxon>
        <taxon>Ascaridoidea</taxon>
        <taxon>Ascarididae</taxon>
        <taxon>Ascaris</taxon>
    </lineage>
</organism>
<dbReference type="InterPro" id="IPR036867">
    <property type="entry name" value="R3H_dom_sf"/>
</dbReference>
<evidence type="ECO:0000256" key="2">
    <source>
        <dbReference type="ARBA" id="ARBA00007269"/>
    </source>
</evidence>
<keyword evidence="8" id="KW-0804">Transcription</keyword>
<proteinExistence type="inferred from homology"/>
<dbReference type="SMART" id="SM00393">
    <property type="entry name" value="R3H"/>
    <property type="match status" value="1"/>
</dbReference>
<evidence type="ECO:0000256" key="10">
    <source>
        <dbReference type="SAM" id="MobiDB-lite"/>
    </source>
</evidence>
<dbReference type="GO" id="GO:0000122">
    <property type="term" value="P:negative regulation of transcription by RNA polymerase II"/>
    <property type="evidence" value="ECO:0007669"/>
    <property type="project" value="TreeGrafter"/>
</dbReference>
<dbReference type="PROSITE" id="PS51061">
    <property type="entry name" value="R3H"/>
    <property type="match status" value="1"/>
</dbReference>
<evidence type="ECO:0000256" key="3">
    <source>
        <dbReference type="ARBA" id="ARBA00022723"/>
    </source>
</evidence>
<evidence type="ECO:0000313" key="12">
    <source>
        <dbReference type="Proteomes" id="UP000036681"/>
    </source>
</evidence>
<dbReference type="Proteomes" id="UP000036681">
    <property type="component" value="Unplaced"/>
</dbReference>
<dbReference type="Gene3D" id="3.30.1370.50">
    <property type="entry name" value="R3H-like domain"/>
    <property type="match status" value="1"/>
</dbReference>
<feature type="region of interest" description="Disordered" evidence="10">
    <location>
        <begin position="442"/>
        <end position="467"/>
    </location>
</feature>
<evidence type="ECO:0000313" key="13">
    <source>
        <dbReference type="WBParaSite" id="ALUE_0001817201-mRNA-1"/>
    </source>
</evidence>
<dbReference type="GO" id="GO:0008270">
    <property type="term" value="F:zinc ion binding"/>
    <property type="evidence" value="ECO:0007669"/>
    <property type="project" value="UniProtKB-KW"/>
</dbReference>
<comment type="similarity">
    <text evidence="2">Belongs to the NFX1 family.</text>
</comment>
<dbReference type="CDD" id="cd06008">
    <property type="entry name" value="NF-X1-zinc-finger"/>
    <property type="match status" value="2"/>
</dbReference>
<dbReference type="SUPFAM" id="SSF82708">
    <property type="entry name" value="R3H domain"/>
    <property type="match status" value="1"/>
</dbReference>
<evidence type="ECO:0000256" key="8">
    <source>
        <dbReference type="ARBA" id="ARBA00023163"/>
    </source>
</evidence>
<keyword evidence="4" id="KW-0677">Repeat</keyword>
<dbReference type="Pfam" id="PF01424">
    <property type="entry name" value="R3H"/>
    <property type="match status" value="1"/>
</dbReference>
<dbReference type="GO" id="GO:0000981">
    <property type="term" value="F:DNA-binding transcription factor activity, RNA polymerase II-specific"/>
    <property type="evidence" value="ECO:0007669"/>
    <property type="project" value="TreeGrafter"/>
</dbReference>
<dbReference type="AlphaFoldDB" id="A0A0M3II43"/>
<dbReference type="SMART" id="SM00438">
    <property type="entry name" value="ZnF_NFX"/>
    <property type="match status" value="3"/>
</dbReference>
<comment type="subcellular location">
    <subcellularLocation>
        <location evidence="1">Nucleus</location>
    </subcellularLocation>
</comment>
<evidence type="ECO:0000256" key="5">
    <source>
        <dbReference type="ARBA" id="ARBA00022771"/>
    </source>
</evidence>
<keyword evidence="5" id="KW-0863">Zinc-finger</keyword>
<keyword evidence="6" id="KW-0862">Zinc</keyword>
<dbReference type="PANTHER" id="PTHR12360:SF12">
    <property type="entry name" value="TRANSCRIPTIONAL REPRESSOR NF-X1"/>
    <property type="match status" value="1"/>
</dbReference>
<keyword evidence="7" id="KW-0805">Transcription regulation</keyword>
<evidence type="ECO:0000256" key="6">
    <source>
        <dbReference type="ARBA" id="ARBA00022833"/>
    </source>
</evidence>
<protein>
    <submittedName>
        <fullName evidence="13">R3H domain-containing protein</fullName>
    </submittedName>
</protein>
<evidence type="ECO:0000256" key="7">
    <source>
        <dbReference type="ARBA" id="ARBA00023015"/>
    </source>
</evidence>
<evidence type="ECO:0000256" key="4">
    <source>
        <dbReference type="ARBA" id="ARBA00022737"/>
    </source>
</evidence>
<accession>A0A0M3II43</accession>
<keyword evidence="12" id="KW-1185">Reference proteome</keyword>
<feature type="compositionally biased region" description="Polar residues" evidence="10">
    <location>
        <begin position="442"/>
        <end position="462"/>
    </location>
</feature>
<feature type="domain" description="R3H" evidence="11">
    <location>
        <begin position="355"/>
        <end position="424"/>
    </location>
</feature>
<dbReference type="GO" id="GO:0005634">
    <property type="term" value="C:nucleus"/>
    <property type="evidence" value="ECO:0007669"/>
    <property type="project" value="UniProtKB-SubCell"/>
</dbReference>